<protein>
    <submittedName>
        <fullName evidence="3">Uncharacterized protein</fullName>
    </submittedName>
</protein>
<keyword evidence="4" id="KW-1185">Reference proteome</keyword>
<name>A0ABW2KMK9_9ACTN</name>
<sequence>MGAFLSALPQWVQLGVWGLGLISSASLTAIFGAKAYVSFQTDRSRRALLTGKLPKRAKYFPGTKTPLAEIDLVPQNAINDIQRQIKDLKTAVRPAERDLARVKEHTSDLDTLAKRLGERSTAYDRINTGLDDILKAVTEGQQASQSSSPAPAQRGRLQRLRESVRRNRGTL</sequence>
<keyword evidence="2" id="KW-0812">Transmembrane</keyword>
<keyword evidence="2" id="KW-0472">Membrane</keyword>
<evidence type="ECO:0000256" key="1">
    <source>
        <dbReference type="SAM" id="MobiDB-lite"/>
    </source>
</evidence>
<comment type="caution">
    <text evidence="3">The sequence shown here is derived from an EMBL/GenBank/DDBJ whole genome shotgun (WGS) entry which is preliminary data.</text>
</comment>
<feature type="region of interest" description="Disordered" evidence="1">
    <location>
        <begin position="138"/>
        <end position="171"/>
    </location>
</feature>
<dbReference type="Proteomes" id="UP001596540">
    <property type="component" value="Unassembled WGS sequence"/>
</dbReference>
<feature type="compositionally biased region" description="Low complexity" evidence="1">
    <location>
        <begin position="141"/>
        <end position="153"/>
    </location>
</feature>
<gene>
    <name evidence="3" type="ORF">ACFQRF_26245</name>
</gene>
<dbReference type="RefSeq" id="WP_379873966.1">
    <property type="nucleotide sequence ID" value="NZ_JBHTBH010000017.1"/>
</dbReference>
<feature type="transmembrane region" description="Helical" evidence="2">
    <location>
        <begin position="14"/>
        <end position="37"/>
    </location>
</feature>
<organism evidence="3 4">
    <name type="scientific">Marinactinospora rubrisoli</name>
    <dbReference type="NCBI Taxonomy" id="2715399"/>
    <lineage>
        <taxon>Bacteria</taxon>
        <taxon>Bacillati</taxon>
        <taxon>Actinomycetota</taxon>
        <taxon>Actinomycetes</taxon>
        <taxon>Streptosporangiales</taxon>
        <taxon>Nocardiopsidaceae</taxon>
        <taxon>Marinactinospora</taxon>
    </lineage>
</organism>
<evidence type="ECO:0000313" key="3">
    <source>
        <dbReference type="EMBL" id="MFC7331246.1"/>
    </source>
</evidence>
<evidence type="ECO:0000256" key="2">
    <source>
        <dbReference type="SAM" id="Phobius"/>
    </source>
</evidence>
<evidence type="ECO:0000313" key="4">
    <source>
        <dbReference type="Proteomes" id="UP001596540"/>
    </source>
</evidence>
<keyword evidence="2" id="KW-1133">Transmembrane helix</keyword>
<dbReference type="EMBL" id="JBHTBH010000017">
    <property type="protein sequence ID" value="MFC7331246.1"/>
    <property type="molecule type" value="Genomic_DNA"/>
</dbReference>
<proteinExistence type="predicted"/>
<accession>A0ABW2KMK9</accession>
<reference evidence="4" key="1">
    <citation type="journal article" date="2019" name="Int. J. Syst. Evol. Microbiol.">
        <title>The Global Catalogue of Microorganisms (GCM) 10K type strain sequencing project: providing services to taxonomists for standard genome sequencing and annotation.</title>
        <authorList>
            <consortium name="The Broad Institute Genomics Platform"/>
            <consortium name="The Broad Institute Genome Sequencing Center for Infectious Disease"/>
            <person name="Wu L."/>
            <person name="Ma J."/>
        </authorList>
    </citation>
    <scope>NUCLEOTIDE SEQUENCE [LARGE SCALE GENOMIC DNA]</scope>
    <source>
        <strain evidence="4">CGMCC 4.7382</strain>
    </source>
</reference>